<name>A0A922L041_DERFA</name>
<dbReference type="AlphaFoldDB" id="A0A922L041"/>
<accession>A0A922L041</accession>
<evidence type="ECO:0000313" key="1">
    <source>
        <dbReference type="EMBL" id="KAH9506468.1"/>
    </source>
</evidence>
<gene>
    <name evidence="1" type="ORF">DERF_011198</name>
</gene>
<reference evidence="1" key="2">
    <citation type="journal article" date="2022" name="Res Sq">
        <title>Comparative Genomics Reveals Insights into the Divergent Evolution of Astigmatic Mites and Household Pest Adaptations.</title>
        <authorList>
            <person name="Xiong Q."/>
            <person name="Wan A.T.-Y."/>
            <person name="Liu X.-Y."/>
            <person name="Fung C.S.-H."/>
            <person name="Xiao X."/>
            <person name="Malainual N."/>
            <person name="Hou J."/>
            <person name="Wang L."/>
            <person name="Wang M."/>
            <person name="Yang K."/>
            <person name="Cui Y."/>
            <person name="Leung E."/>
            <person name="Nong W."/>
            <person name="Shin S.-K."/>
            <person name="Au S."/>
            <person name="Jeong K.Y."/>
            <person name="Chew F.T."/>
            <person name="Hui J."/>
            <person name="Leung T.F."/>
            <person name="Tungtrongchitr A."/>
            <person name="Zhong N."/>
            <person name="Liu Z."/>
            <person name="Tsui S."/>
        </authorList>
    </citation>
    <scope>NUCLEOTIDE SEQUENCE</scope>
    <source>
        <strain evidence="1">Derf</strain>
        <tissue evidence="1">Whole organism</tissue>
    </source>
</reference>
<evidence type="ECO:0000313" key="2">
    <source>
        <dbReference type="Proteomes" id="UP000790347"/>
    </source>
</evidence>
<comment type="caution">
    <text evidence="1">The sequence shown here is derived from an EMBL/GenBank/DDBJ whole genome shotgun (WGS) entry which is preliminary data.</text>
</comment>
<dbReference type="Proteomes" id="UP000790347">
    <property type="component" value="Unassembled WGS sequence"/>
</dbReference>
<sequence>MMIPTTIIIRLLSNHIERLSSIHCGSTKTIIISRNINHSNTVKVVFEQHLRTHHMWMEFTDLT</sequence>
<organism evidence="1 2">
    <name type="scientific">Dermatophagoides farinae</name>
    <name type="common">American house dust mite</name>
    <dbReference type="NCBI Taxonomy" id="6954"/>
    <lineage>
        <taxon>Eukaryota</taxon>
        <taxon>Metazoa</taxon>
        <taxon>Ecdysozoa</taxon>
        <taxon>Arthropoda</taxon>
        <taxon>Chelicerata</taxon>
        <taxon>Arachnida</taxon>
        <taxon>Acari</taxon>
        <taxon>Acariformes</taxon>
        <taxon>Sarcoptiformes</taxon>
        <taxon>Astigmata</taxon>
        <taxon>Psoroptidia</taxon>
        <taxon>Analgoidea</taxon>
        <taxon>Pyroglyphidae</taxon>
        <taxon>Dermatophagoidinae</taxon>
        <taxon>Dermatophagoides</taxon>
    </lineage>
</organism>
<keyword evidence="2" id="KW-1185">Reference proteome</keyword>
<reference evidence="1" key="1">
    <citation type="submission" date="2013-05" db="EMBL/GenBank/DDBJ databases">
        <authorList>
            <person name="Yim A.K.Y."/>
            <person name="Chan T.F."/>
            <person name="Ji K.M."/>
            <person name="Liu X.Y."/>
            <person name="Zhou J.W."/>
            <person name="Li R.Q."/>
            <person name="Yang K.Y."/>
            <person name="Li J."/>
            <person name="Li M."/>
            <person name="Law P.T.W."/>
            <person name="Wu Y.L."/>
            <person name="Cai Z.L."/>
            <person name="Qin H."/>
            <person name="Bao Y."/>
            <person name="Leung R.K.K."/>
            <person name="Ng P.K.S."/>
            <person name="Zou J."/>
            <person name="Zhong X.J."/>
            <person name="Ran P.X."/>
            <person name="Zhong N.S."/>
            <person name="Liu Z.G."/>
            <person name="Tsui S.K.W."/>
        </authorList>
    </citation>
    <scope>NUCLEOTIDE SEQUENCE</scope>
    <source>
        <strain evidence="1">Derf</strain>
        <tissue evidence="1">Whole organism</tissue>
    </source>
</reference>
<proteinExistence type="predicted"/>
<protein>
    <submittedName>
        <fullName evidence="1">Uncharacterized protein</fullName>
    </submittedName>
</protein>
<dbReference type="EMBL" id="ASGP02000005">
    <property type="protein sequence ID" value="KAH9506468.1"/>
    <property type="molecule type" value="Genomic_DNA"/>
</dbReference>